<dbReference type="OrthoDB" id="9810578at2"/>
<dbReference type="InterPro" id="IPR011051">
    <property type="entry name" value="RmlC_Cupin_sf"/>
</dbReference>
<dbReference type="SUPFAM" id="SSF51182">
    <property type="entry name" value="RmlC-like cupins"/>
    <property type="match status" value="1"/>
</dbReference>
<dbReference type="Pfam" id="PF07883">
    <property type="entry name" value="Cupin_2"/>
    <property type="match status" value="1"/>
</dbReference>
<organism evidence="3 4">
    <name type="scientific">Agrococcus casei LMG 22410</name>
    <dbReference type="NCBI Taxonomy" id="1255656"/>
    <lineage>
        <taxon>Bacteria</taxon>
        <taxon>Bacillati</taxon>
        <taxon>Actinomycetota</taxon>
        <taxon>Actinomycetes</taxon>
        <taxon>Micrococcales</taxon>
        <taxon>Microbacteriaceae</taxon>
        <taxon>Agrococcus</taxon>
    </lineage>
</organism>
<dbReference type="SUPFAM" id="SSF47413">
    <property type="entry name" value="lambda repressor-like DNA-binding domains"/>
    <property type="match status" value="1"/>
</dbReference>
<evidence type="ECO:0000256" key="1">
    <source>
        <dbReference type="ARBA" id="ARBA00023125"/>
    </source>
</evidence>
<dbReference type="GO" id="GO:0003677">
    <property type="term" value="F:DNA binding"/>
    <property type="evidence" value="ECO:0007669"/>
    <property type="project" value="UniProtKB-KW"/>
</dbReference>
<protein>
    <submittedName>
        <fullName evidence="3">Putative transcriptional regulator</fullName>
    </submittedName>
</protein>
<dbReference type="Pfam" id="PF01381">
    <property type="entry name" value="HTH_3"/>
    <property type="match status" value="1"/>
</dbReference>
<evidence type="ECO:0000313" key="3">
    <source>
        <dbReference type="EMBL" id="SJM67065.1"/>
    </source>
</evidence>
<keyword evidence="4" id="KW-1185">Reference proteome</keyword>
<dbReference type="RefSeq" id="WP_086992719.1">
    <property type="nucleotide sequence ID" value="NZ_FUHU01000044.1"/>
</dbReference>
<reference evidence="3 4" key="1">
    <citation type="submission" date="2017-02" db="EMBL/GenBank/DDBJ databases">
        <authorList>
            <person name="Peterson S.W."/>
        </authorList>
    </citation>
    <scope>NUCLEOTIDE SEQUENCE [LARGE SCALE GENOMIC DNA]</scope>
    <source>
        <strain evidence="3 4">LMG 22410</strain>
    </source>
</reference>
<dbReference type="Gene3D" id="1.10.260.40">
    <property type="entry name" value="lambda repressor-like DNA-binding domains"/>
    <property type="match status" value="1"/>
</dbReference>
<dbReference type="SMART" id="SM00530">
    <property type="entry name" value="HTH_XRE"/>
    <property type="match status" value="1"/>
</dbReference>
<dbReference type="PROSITE" id="PS50943">
    <property type="entry name" value="HTH_CROC1"/>
    <property type="match status" value="1"/>
</dbReference>
<dbReference type="PANTHER" id="PTHR46797:SF1">
    <property type="entry name" value="METHYLPHOSPHONATE SYNTHASE"/>
    <property type="match status" value="1"/>
</dbReference>
<evidence type="ECO:0000313" key="4">
    <source>
        <dbReference type="Proteomes" id="UP000195787"/>
    </source>
</evidence>
<name>A0A1R4GG67_9MICO</name>
<dbReference type="InterPro" id="IPR010982">
    <property type="entry name" value="Lambda_DNA-bd_dom_sf"/>
</dbReference>
<dbReference type="CDD" id="cd02209">
    <property type="entry name" value="cupin_XRE_C"/>
    <property type="match status" value="1"/>
</dbReference>
<dbReference type="GO" id="GO:0003700">
    <property type="term" value="F:DNA-binding transcription factor activity"/>
    <property type="evidence" value="ECO:0007669"/>
    <property type="project" value="TreeGrafter"/>
</dbReference>
<dbReference type="GeneID" id="303173861"/>
<accession>A0A1R4GG67</accession>
<gene>
    <name evidence="3" type="ORF">CZ674_11650</name>
</gene>
<dbReference type="Gene3D" id="2.60.120.10">
    <property type="entry name" value="Jelly Rolls"/>
    <property type="match status" value="1"/>
</dbReference>
<evidence type="ECO:0000259" key="2">
    <source>
        <dbReference type="PROSITE" id="PS50943"/>
    </source>
</evidence>
<dbReference type="AlphaFoldDB" id="A0A1R4GG67"/>
<dbReference type="EMBL" id="FUHU01000044">
    <property type="protein sequence ID" value="SJM67065.1"/>
    <property type="molecule type" value="Genomic_DNA"/>
</dbReference>
<feature type="domain" description="HTH cro/C1-type" evidence="2">
    <location>
        <begin position="16"/>
        <end position="70"/>
    </location>
</feature>
<sequence length="206" mass="21813">MSVDPVALAVEIGHRVKAARTDRGWTLDQLAAAAEVSRRMVVNIEQGATNPSIGTLLRLSESLGVALAELVEPPRTGDVTVTRAGDGTLLWRGEHGGTARLVANTTTPDALELWEWTLEPGDQHESDAHIACTRELLMVLSGELTIVLDEQSTVLHAGDAITFNGDVSHVYANRGTASATFSMTVFDPERANAGRGSVDSSEASLG</sequence>
<dbReference type="InterPro" id="IPR013096">
    <property type="entry name" value="Cupin_2"/>
</dbReference>
<keyword evidence="1" id="KW-0238">DNA-binding</keyword>
<dbReference type="CDD" id="cd00093">
    <property type="entry name" value="HTH_XRE"/>
    <property type="match status" value="1"/>
</dbReference>
<dbReference type="InterPro" id="IPR014710">
    <property type="entry name" value="RmlC-like_jellyroll"/>
</dbReference>
<dbReference type="InterPro" id="IPR001387">
    <property type="entry name" value="Cro/C1-type_HTH"/>
</dbReference>
<proteinExistence type="predicted"/>
<dbReference type="GO" id="GO:0005829">
    <property type="term" value="C:cytosol"/>
    <property type="evidence" value="ECO:0007669"/>
    <property type="project" value="TreeGrafter"/>
</dbReference>
<dbReference type="PANTHER" id="PTHR46797">
    <property type="entry name" value="HTH-TYPE TRANSCRIPTIONAL REGULATOR"/>
    <property type="match status" value="1"/>
</dbReference>
<dbReference type="Proteomes" id="UP000195787">
    <property type="component" value="Unassembled WGS sequence"/>
</dbReference>
<dbReference type="InterPro" id="IPR050807">
    <property type="entry name" value="TransReg_Diox_bact_type"/>
</dbReference>